<evidence type="ECO:0000256" key="1">
    <source>
        <dbReference type="SAM" id="MobiDB-lite"/>
    </source>
</evidence>
<reference evidence="3" key="1">
    <citation type="submission" date="2022-11" db="UniProtKB">
        <authorList>
            <consortium name="WormBaseParasite"/>
        </authorList>
    </citation>
    <scope>IDENTIFICATION</scope>
</reference>
<keyword evidence="2" id="KW-1185">Reference proteome</keyword>
<organism evidence="2 3">
    <name type="scientific">Panagrolaimus davidi</name>
    <dbReference type="NCBI Taxonomy" id="227884"/>
    <lineage>
        <taxon>Eukaryota</taxon>
        <taxon>Metazoa</taxon>
        <taxon>Ecdysozoa</taxon>
        <taxon>Nematoda</taxon>
        <taxon>Chromadorea</taxon>
        <taxon>Rhabditida</taxon>
        <taxon>Tylenchina</taxon>
        <taxon>Panagrolaimomorpha</taxon>
        <taxon>Panagrolaimoidea</taxon>
        <taxon>Panagrolaimidae</taxon>
        <taxon>Panagrolaimus</taxon>
    </lineage>
</organism>
<evidence type="ECO:0000313" key="2">
    <source>
        <dbReference type="Proteomes" id="UP000887578"/>
    </source>
</evidence>
<evidence type="ECO:0000313" key="3">
    <source>
        <dbReference type="WBParaSite" id="PDA_v2.g9055.t1"/>
    </source>
</evidence>
<sequence>MSIKDNSLPFKDNPTIINGTLNNQYNINGSQTNTTWKNPKKRSDYLNVEYKSQKKESKEGNSSNTGNSSTLSLHIADYVNSVKAVASKEIGDENVGLKRKSFFNSVNQNPFEFPRQQSGDKPTEPELIRFRASQRLLNPNRKRPTIMPVGGRLPVPKIVQPFVEEVHRPQNFARRSASFGPKIVNF</sequence>
<feature type="region of interest" description="Disordered" evidence="1">
    <location>
        <begin position="51"/>
        <end position="70"/>
    </location>
</feature>
<accession>A0A914RBP7</accession>
<proteinExistence type="predicted"/>
<name>A0A914RBP7_9BILA</name>
<protein>
    <submittedName>
        <fullName evidence="3">Uncharacterized protein</fullName>
    </submittedName>
</protein>
<dbReference type="WBParaSite" id="PDA_v2.g9055.t1">
    <property type="protein sequence ID" value="PDA_v2.g9055.t1"/>
    <property type="gene ID" value="PDA_v2.g9055"/>
</dbReference>
<feature type="compositionally biased region" description="Low complexity" evidence="1">
    <location>
        <begin position="60"/>
        <end position="70"/>
    </location>
</feature>
<dbReference type="AlphaFoldDB" id="A0A914RBP7"/>
<dbReference type="Proteomes" id="UP000887578">
    <property type="component" value="Unplaced"/>
</dbReference>